<evidence type="ECO:0000256" key="7">
    <source>
        <dbReference type="SAM" id="Phobius"/>
    </source>
</evidence>
<dbReference type="AlphaFoldDB" id="H0EPN9"/>
<dbReference type="GO" id="GO:0016020">
    <property type="term" value="C:membrane"/>
    <property type="evidence" value="ECO:0007669"/>
    <property type="project" value="UniProtKB-SubCell"/>
</dbReference>
<accession>H0EPN9</accession>
<feature type="transmembrane region" description="Helical" evidence="7">
    <location>
        <begin position="90"/>
        <end position="114"/>
    </location>
</feature>
<evidence type="ECO:0000313" key="10">
    <source>
        <dbReference type="Proteomes" id="UP000005446"/>
    </source>
</evidence>
<comment type="caution">
    <text evidence="9">The sequence shown here is derived from an EMBL/GenBank/DDBJ whole genome shotgun (WGS) entry which is preliminary data.</text>
</comment>
<feature type="transmembrane region" description="Helical" evidence="7">
    <location>
        <begin position="50"/>
        <end position="70"/>
    </location>
</feature>
<keyword evidence="10" id="KW-1185">Reference proteome</keyword>
<sequence length="278" mass="29270">MASPAGGAPAGMSVDAFLGVGTALVVVTAVFVAMRLIANIQTKRLLIDDAVPVVATLLLAGTYALAYISMKALFDPTSSLKYMAELATAIDFISGFAIWSSKAPILLLYIRLFGVKNWLKVSSTKIGVTLGTTSVVADLIILVLPIPVILKLQMAGPKKIGLFIVFLTGVFAIVASAVSLYYKWGSFKGTSNDLTSAMVCTVIEASIAIIVGCIPSTYSFWSQSIVKLTIYSRIKTAFSSMSGSRSRTTKSTKRSTFASNPAGGSGDHINDSSSSHST</sequence>
<comment type="subcellular location">
    <subcellularLocation>
        <location evidence="1">Membrane</location>
        <topology evidence="1">Multi-pass membrane protein</topology>
    </subcellularLocation>
</comment>
<feature type="transmembrane region" description="Helical" evidence="7">
    <location>
        <begin position="16"/>
        <end position="38"/>
    </location>
</feature>
<comment type="similarity">
    <text evidence="5">Belongs to the SAT4 family.</text>
</comment>
<evidence type="ECO:0000259" key="8">
    <source>
        <dbReference type="Pfam" id="PF20684"/>
    </source>
</evidence>
<reference evidence="9 10" key="1">
    <citation type="journal article" date="2012" name="Eukaryot. Cell">
        <title>Genome sequence of the fungus Glarea lozoyensis: the first genome sequence of a species from the Helotiaceae family.</title>
        <authorList>
            <person name="Youssar L."/>
            <person name="Gruening B.A."/>
            <person name="Erxleben A."/>
            <person name="Guenther S."/>
            <person name="Huettel W."/>
        </authorList>
    </citation>
    <scope>NUCLEOTIDE SEQUENCE [LARGE SCALE GENOMIC DNA]</scope>
    <source>
        <strain evidence="10">ATCC 74030 / MF5533</strain>
    </source>
</reference>
<dbReference type="PANTHER" id="PTHR33048">
    <property type="entry name" value="PTH11-LIKE INTEGRAL MEMBRANE PROTEIN (AFU_ORTHOLOGUE AFUA_5G11245)"/>
    <property type="match status" value="1"/>
</dbReference>
<evidence type="ECO:0000256" key="6">
    <source>
        <dbReference type="SAM" id="MobiDB-lite"/>
    </source>
</evidence>
<feature type="transmembrane region" description="Helical" evidence="7">
    <location>
        <begin position="160"/>
        <end position="182"/>
    </location>
</feature>
<keyword evidence="2 7" id="KW-0812">Transmembrane</keyword>
<feature type="domain" description="Rhodopsin" evidence="8">
    <location>
        <begin position="124"/>
        <end position="220"/>
    </location>
</feature>
<keyword evidence="4 7" id="KW-0472">Membrane</keyword>
<dbReference type="HOGENOM" id="CLU_068085_0_0_1"/>
<dbReference type="Proteomes" id="UP000005446">
    <property type="component" value="Unassembled WGS sequence"/>
</dbReference>
<dbReference type="InterPro" id="IPR049326">
    <property type="entry name" value="Rhodopsin_dom_fungi"/>
</dbReference>
<evidence type="ECO:0000256" key="2">
    <source>
        <dbReference type="ARBA" id="ARBA00022692"/>
    </source>
</evidence>
<feature type="region of interest" description="Disordered" evidence="6">
    <location>
        <begin position="243"/>
        <end position="278"/>
    </location>
</feature>
<gene>
    <name evidence="9" type="ORF">M7I_4624</name>
</gene>
<organism evidence="9 10">
    <name type="scientific">Glarea lozoyensis (strain ATCC 74030 / MF5533)</name>
    <dbReference type="NCBI Taxonomy" id="1104152"/>
    <lineage>
        <taxon>Eukaryota</taxon>
        <taxon>Fungi</taxon>
        <taxon>Dikarya</taxon>
        <taxon>Ascomycota</taxon>
        <taxon>Pezizomycotina</taxon>
        <taxon>Leotiomycetes</taxon>
        <taxon>Helotiales</taxon>
        <taxon>Helotiaceae</taxon>
        <taxon>Glarea</taxon>
    </lineage>
</organism>
<dbReference type="EMBL" id="AGUE01000116">
    <property type="protein sequence ID" value="EHK99467.1"/>
    <property type="molecule type" value="Genomic_DNA"/>
</dbReference>
<evidence type="ECO:0000256" key="5">
    <source>
        <dbReference type="ARBA" id="ARBA00038359"/>
    </source>
</evidence>
<evidence type="ECO:0000256" key="4">
    <source>
        <dbReference type="ARBA" id="ARBA00023136"/>
    </source>
</evidence>
<feature type="transmembrane region" description="Helical" evidence="7">
    <location>
        <begin position="126"/>
        <end position="148"/>
    </location>
</feature>
<dbReference type="InterPro" id="IPR052337">
    <property type="entry name" value="SAT4-like"/>
</dbReference>
<dbReference type="PANTHER" id="PTHR33048:SF158">
    <property type="entry name" value="MEMBRANE PROTEIN PTH11-LIKE, PUTATIVE-RELATED"/>
    <property type="match status" value="1"/>
</dbReference>
<name>H0EPN9_GLAL7</name>
<dbReference type="InParanoid" id="H0EPN9"/>
<evidence type="ECO:0000256" key="1">
    <source>
        <dbReference type="ARBA" id="ARBA00004141"/>
    </source>
</evidence>
<dbReference type="OrthoDB" id="5342292at2759"/>
<dbReference type="Pfam" id="PF20684">
    <property type="entry name" value="Fung_rhodopsin"/>
    <property type="match status" value="1"/>
</dbReference>
<keyword evidence="3 7" id="KW-1133">Transmembrane helix</keyword>
<evidence type="ECO:0000313" key="9">
    <source>
        <dbReference type="EMBL" id="EHK99467.1"/>
    </source>
</evidence>
<protein>
    <recommendedName>
        <fullName evidence="8">Rhodopsin domain-containing protein</fullName>
    </recommendedName>
</protein>
<proteinExistence type="inferred from homology"/>
<evidence type="ECO:0000256" key="3">
    <source>
        <dbReference type="ARBA" id="ARBA00022989"/>
    </source>
</evidence>